<reference evidence="2" key="1">
    <citation type="journal article" date="2016" name="Nat. Genet.">
        <title>A high-quality carrot genome assembly provides new insights into carotenoid accumulation and asterid genome evolution.</title>
        <authorList>
            <person name="Iorizzo M."/>
            <person name="Ellison S."/>
            <person name="Senalik D."/>
            <person name="Zeng P."/>
            <person name="Satapoomin P."/>
            <person name="Huang J."/>
            <person name="Bowman M."/>
            <person name="Iovene M."/>
            <person name="Sanseverino W."/>
            <person name="Cavagnaro P."/>
            <person name="Yildiz M."/>
            <person name="Macko-Podgorni A."/>
            <person name="Moranska E."/>
            <person name="Grzebelus E."/>
            <person name="Grzebelus D."/>
            <person name="Ashrafi H."/>
            <person name="Zheng Z."/>
            <person name="Cheng S."/>
            <person name="Spooner D."/>
            <person name="Van Deynze A."/>
            <person name="Simon P."/>
        </authorList>
    </citation>
    <scope>NUCLEOTIDE SEQUENCE [LARGE SCALE GENOMIC DNA]</scope>
    <source>
        <tissue evidence="2">Leaf</tissue>
    </source>
</reference>
<dbReference type="EMBL" id="CP093347">
    <property type="protein sequence ID" value="WOH00517.1"/>
    <property type="molecule type" value="Genomic_DNA"/>
</dbReference>
<evidence type="ECO:0000313" key="2">
    <source>
        <dbReference type="EMBL" id="KZM94202.1"/>
    </source>
</evidence>
<sequence>MDRGSEVAGPSYSTMSHFADAQKFSAANHPSVLDEETVFKMRGRYNIPDSWTLYAVDDQVDLIYHTPETDKGYICVGISENAFKCGLRLHLLPLLKKLLKQMGIALGQLDPNNYLYINSFHHRCLRLGIEPRPALFWNHYDFRKNNSNTMTTRTDMMNRKLQKAQEEALKKAQEEAEKQVRELGPIQETLQEGDLELGGDVSGRKRHRVKKEPEIRPYQPDWAILSDYILATGAPEPAKNLGPDLCHSFILPVDRLVYASKPPIAACKELIGHLSLAVPCAASVLEKVEDMSRDIASIQDLQTRADKAKPVLEGFNTQVRDQKDRIEKMEKQIMSSGL</sequence>
<dbReference type="Proteomes" id="UP000077755">
    <property type="component" value="Chromosome 5"/>
</dbReference>
<gene>
    <name evidence="2" type="ORF">DCAR_017445</name>
    <name evidence="3" type="ORF">DCAR_0519882</name>
</gene>
<evidence type="ECO:0000313" key="4">
    <source>
        <dbReference type="Proteomes" id="UP000077755"/>
    </source>
</evidence>
<reference evidence="3" key="2">
    <citation type="submission" date="2022-03" db="EMBL/GenBank/DDBJ databases">
        <title>Draft title - Genomic analysis of global carrot germplasm unveils the trajectory of domestication and the origin of high carotenoid orange carrot.</title>
        <authorList>
            <person name="Iorizzo M."/>
            <person name="Ellison S."/>
            <person name="Senalik D."/>
            <person name="Macko-Podgorni A."/>
            <person name="Grzebelus D."/>
            <person name="Bostan H."/>
            <person name="Rolling W."/>
            <person name="Curaba J."/>
            <person name="Simon P."/>
        </authorList>
    </citation>
    <scope>NUCLEOTIDE SEQUENCE</scope>
    <source>
        <tissue evidence="3">Leaf</tissue>
    </source>
</reference>
<feature type="region of interest" description="Disordered" evidence="1">
    <location>
        <begin position="194"/>
        <end position="213"/>
    </location>
</feature>
<organism evidence="2">
    <name type="scientific">Daucus carota subsp. sativus</name>
    <name type="common">Carrot</name>
    <dbReference type="NCBI Taxonomy" id="79200"/>
    <lineage>
        <taxon>Eukaryota</taxon>
        <taxon>Viridiplantae</taxon>
        <taxon>Streptophyta</taxon>
        <taxon>Embryophyta</taxon>
        <taxon>Tracheophyta</taxon>
        <taxon>Spermatophyta</taxon>
        <taxon>Magnoliopsida</taxon>
        <taxon>eudicotyledons</taxon>
        <taxon>Gunneridae</taxon>
        <taxon>Pentapetalae</taxon>
        <taxon>asterids</taxon>
        <taxon>campanulids</taxon>
        <taxon>Apiales</taxon>
        <taxon>Apiaceae</taxon>
        <taxon>Apioideae</taxon>
        <taxon>Scandiceae</taxon>
        <taxon>Daucinae</taxon>
        <taxon>Daucus</taxon>
        <taxon>Daucus sect. Daucus</taxon>
    </lineage>
</organism>
<protein>
    <submittedName>
        <fullName evidence="2">Uncharacterized protein</fullName>
    </submittedName>
</protein>
<evidence type="ECO:0000313" key="3">
    <source>
        <dbReference type="EMBL" id="WOH00517.1"/>
    </source>
</evidence>
<accession>A0A162A0C9</accession>
<keyword evidence="4" id="KW-1185">Reference proteome</keyword>
<dbReference type="EMBL" id="LNRQ01000005">
    <property type="protein sequence ID" value="KZM94202.1"/>
    <property type="molecule type" value="Genomic_DNA"/>
</dbReference>
<dbReference type="AlphaFoldDB" id="A0A162A0C9"/>
<dbReference type="Gramene" id="KZM94202">
    <property type="protein sequence ID" value="KZM94202"/>
    <property type="gene ID" value="DCAR_017445"/>
</dbReference>
<evidence type="ECO:0000256" key="1">
    <source>
        <dbReference type="SAM" id="MobiDB-lite"/>
    </source>
</evidence>
<name>A0A162A0C9_DAUCS</name>
<proteinExistence type="predicted"/>